<reference evidence="2 3" key="1">
    <citation type="journal article" date="2012" name="PLoS ONE">
        <title>Evolution of Burkholderia pseudomallei in recurrent melioidosis.</title>
        <authorList>
            <person name="Hayden H.S."/>
            <person name="Lim R."/>
            <person name="Brittnacher M.J."/>
            <person name="Sims E.H."/>
            <person name="Ramage E.R."/>
            <person name="Fong C."/>
            <person name="Wu Z."/>
            <person name="Crist E."/>
            <person name="Chang J."/>
            <person name="Zhou Y."/>
            <person name="Radey M."/>
            <person name="Rohmer L."/>
            <person name="Haugen E."/>
            <person name="Gillett W."/>
            <person name="Wuthiekanun V."/>
            <person name="Peacock S.J."/>
            <person name="Kaul R."/>
            <person name="Miller S.I."/>
            <person name="Manoil C."/>
            <person name="Jacobs M.A."/>
        </authorList>
    </citation>
    <scope>NUCLEOTIDE SEQUENCE [LARGE SCALE GENOMIC DNA]</scope>
    <source>
        <strain evidence="2 3">1026b</strain>
    </source>
</reference>
<dbReference type="EMBL" id="CP002834">
    <property type="protein sequence ID" value="AFI68377.1"/>
    <property type="molecule type" value="Genomic_DNA"/>
</dbReference>
<feature type="region of interest" description="Disordered" evidence="1">
    <location>
        <begin position="9"/>
        <end position="32"/>
    </location>
</feature>
<feature type="compositionally biased region" description="Polar residues" evidence="1">
    <location>
        <begin position="9"/>
        <end position="22"/>
    </location>
</feature>
<protein>
    <submittedName>
        <fullName evidence="2">Uncharacterized protein</fullName>
    </submittedName>
</protein>
<dbReference type="KEGG" id="bpz:BP1026B_II0093"/>
<dbReference type="AlphaFoldDB" id="A0A0H3HR58"/>
<accession>A0A0H3HR58</accession>
<name>A0A0H3HR58_BURP2</name>
<gene>
    <name evidence="2" type="ordered locus">BP1026B_II0093</name>
</gene>
<dbReference type="Proteomes" id="UP000010087">
    <property type="component" value="Chromosome 2"/>
</dbReference>
<organism evidence="2 3">
    <name type="scientific">Burkholderia pseudomallei (strain 1026b)</name>
    <dbReference type="NCBI Taxonomy" id="884204"/>
    <lineage>
        <taxon>Bacteria</taxon>
        <taxon>Pseudomonadati</taxon>
        <taxon>Pseudomonadota</taxon>
        <taxon>Betaproteobacteria</taxon>
        <taxon>Burkholderiales</taxon>
        <taxon>Burkholderiaceae</taxon>
        <taxon>Burkholderia</taxon>
        <taxon>pseudomallei group</taxon>
    </lineage>
</organism>
<sequence>MGKDLFAIESQSQRAGLSTPHQKPTGFTKPLSIAQKNPRNAASRILDSLMRRAETPADMRHRRAGGEQALQLVACLPSEKAAGIPCRDESVQPCRQAVNKRVEVCGARRQGCIHHAGFMQAIRVSSLNAGRRSYLKSRTAFRRQWIKSVSRPPA</sequence>
<evidence type="ECO:0000256" key="1">
    <source>
        <dbReference type="SAM" id="MobiDB-lite"/>
    </source>
</evidence>
<evidence type="ECO:0000313" key="2">
    <source>
        <dbReference type="EMBL" id="AFI68377.1"/>
    </source>
</evidence>
<proteinExistence type="predicted"/>
<evidence type="ECO:0000313" key="3">
    <source>
        <dbReference type="Proteomes" id="UP000010087"/>
    </source>
</evidence>
<dbReference type="PATRIC" id="fig|884204.6.peg.6979"/>